<dbReference type="InterPro" id="IPR003439">
    <property type="entry name" value="ABC_transporter-like_ATP-bd"/>
</dbReference>
<dbReference type="OrthoDB" id="9802264at2"/>
<dbReference type="Proteomes" id="UP000278398">
    <property type="component" value="Unassembled WGS sequence"/>
</dbReference>
<dbReference type="Gene3D" id="3.40.50.300">
    <property type="entry name" value="P-loop containing nucleotide triphosphate hydrolases"/>
    <property type="match status" value="1"/>
</dbReference>
<dbReference type="PANTHER" id="PTHR42781">
    <property type="entry name" value="SPERMIDINE/PUTRESCINE IMPORT ATP-BINDING PROTEIN POTA"/>
    <property type="match status" value="1"/>
</dbReference>
<dbReference type="SMART" id="SM00382">
    <property type="entry name" value="AAA"/>
    <property type="match status" value="1"/>
</dbReference>
<dbReference type="InterPro" id="IPR003593">
    <property type="entry name" value="AAA+_ATPase"/>
</dbReference>
<evidence type="ECO:0000313" key="6">
    <source>
        <dbReference type="EMBL" id="RST86981.1"/>
    </source>
</evidence>
<organism evidence="6 7">
    <name type="scientific">Aquibium carbonis</name>
    <dbReference type="NCBI Taxonomy" id="2495581"/>
    <lineage>
        <taxon>Bacteria</taxon>
        <taxon>Pseudomonadati</taxon>
        <taxon>Pseudomonadota</taxon>
        <taxon>Alphaproteobacteria</taxon>
        <taxon>Hyphomicrobiales</taxon>
        <taxon>Phyllobacteriaceae</taxon>
        <taxon>Aquibium</taxon>
    </lineage>
</organism>
<dbReference type="RefSeq" id="WP_126698998.1">
    <property type="nucleotide sequence ID" value="NZ_RWKW01000028.1"/>
</dbReference>
<dbReference type="PROSITE" id="PS50893">
    <property type="entry name" value="ABC_TRANSPORTER_2"/>
    <property type="match status" value="1"/>
</dbReference>
<name>A0A3S0G9U4_9HYPH</name>
<feature type="domain" description="ABC transporter" evidence="5">
    <location>
        <begin position="4"/>
        <end position="234"/>
    </location>
</feature>
<evidence type="ECO:0000256" key="1">
    <source>
        <dbReference type="ARBA" id="ARBA00005417"/>
    </source>
</evidence>
<keyword evidence="3" id="KW-0547">Nucleotide-binding</keyword>
<evidence type="ECO:0000259" key="5">
    <source>
        <dbReference type="PROSITE" id="PS50893"/>
    </source>
</evidence>
<dbReference type="EMBL" id="RWKW01000028">
    <property type="protein sequence ID" value="RST86981.1"/>
    <property type="molecule type" value="Genomic_DNA"/>
</dbReference>
<proteinExistence type="inferred from homology"/>
<dbReference type="FunFam" id="3.40.50.300:FF:000425">
    <property type="entry name" value="Probable ABC transporter, ATP-binding subunit"/>
    <property type="match status" value="1"/>
</dbReference>
<sequence>MAELEIRNLSRVFGATRAVNDVSISVAHGELLCLLGPSGSGKSTVLRMLGGFERPDSGSILIDGKDVTNLPPERRPTGMVFQSHALWSHMDVFSNVAFGLKLRRLPRQDIRQRTEAALDMVGLAGFGPRRPTKLSGGQQQRVALARSLVLEPKILLLDEPFASLDQHLRERMREEVREIQQRAGITMVFVTHGQDEALALADRIAVMRDGRLEQVDKPDAVYRRPRTAFVAGFIGQMNLIDGEVRAGSLNAAGVTVAVALADGPATLAMRPEDIGLQRASGADAATVHRVIDFGTHLSVELQASGGTRLKATAQPGSGWTAGMQAHLHPRKFAVYRDGTLCGLPLAPGRADLPLSLQSLVTDQAPASRDHLASNHS</sequence>
<dbReference type="SUPFAM" id="SSF52540">
    <property type="entry name" value="P-loop containing nucleoside triphosphate hydrolases"/>
    <property type="match status" value="1"/>
</dbReference>
<reference evidence="6 7" key="1">
    <citation type="submission" date="2018-12" db="EMBL/GenBank/DDBJ databases">
        <title>Mesorhizobium carbonis sp. nov., isolated from coal mine water.</title>
        <authorList>
            <person name="Xin W."/>
            <person name="Xu Z."/>
            <person name="Xiang F."/>
            <person name="Zhang J."/>
            <person name="Xi L."/>
            <person name="Liu J."/>
        </authorList>
    </citation>
    <scope>NUCLEOTIDE SEQUENCE [LARGE SCALE GENOMIC DNA]</scope>
    <source>
        <strain evidence="6 7">B2.3</strain>
    </source>
</reference>
<dbReference type="GO" id="GO:0043190">
    <property type="term" value="C:ATP-binding cassette (ABC) transporter complex"/>
    <property type="evidence" value="ECO:0007669"/>
    <property type="project" value="InterPro"/>
</dbReference>
<dbReference type="GO" id="GO:0005524">
    <property type="term" value="F:ATP binding"/>
    <property type="evidence" value="ECO:0007669"/>
    <property type="project" value="UniProtKB-KW"/>
</dbReference>
<dbReference type="AlphaFoldDB" id="A0A3S0G9U4"/>
<dbReference type="InterPro" id="IPR008995">
    <property type="entry name" value="Mo/tungstate-bd_C_term_dom"/>
</dbReference>
<evidence type="ECO:0000256" key="2">
    <source>
        <dbReference type="ARBA" id="ARBA00022448"/>
    </source>
</evidence>
<keyword evidence="7" id="KW-1185">Reference proteome</keyword>
<dbReference type="GO" id="GO:0015697">
    <property type="term" value="P:quaternary ammonium group transport"/>
    <property type="evidence" value="ECO:0007669"/>
    <property type="project" value="UniProtKB-ARBA"/>
</dbReference>
<dbReference type="GO" id="GO:0022857">
    <property type="term" value="F:transmembrane transporter activity"/>
    <property type="evidence" value="ECO:0007669"/>
    <property type="project" value="InterPro"/>
</dbReference>
<keyword evidence="4 6" id="KW-0067">ATP-binding</keyword>
<dbReference type="Pfam" id="PF08402">
    <property type="entry name" value="TOBE_2"/>
    <property type="match status" value="1"/>
</dbReference>
<dbReference type="Pfam" id="PF00005">
    <property type="entry name" value="ABC_tran"/>
    <property type="match status" value="1"/>
</dbReference>
<dbReference type="Gene3D" id="2.40.50.100">
    <property type="match status" value="1"/>
</dbReference>
<dbReference type="InterPro" id="IPR017871">
    <property type="entry name" value="ABC_transporter-like_CS"/>
</dbReference>
<dbReference type="PANTHER" id="PTHR42781:SF4">
    <property type="entry name" value="SPERMIDINE_PUTRESCINE IMPORT ATP-BINDING PROTEIN POTA"/>
    <property type="match status" value="1"/>
</dbReference>
<dbReference type="InterPro" id="IPR050093">
    <property type="entry name" value="ABC_SmlMolc_Importer"/>
</dbReference>
<comment type="similarity">
    <text evidence="1">Belongs to the ABC transporter superfamily.</text>
</comment>
<accession>A0A3S0G9U4</accession>
<gene>
    <name evidence="6" type="ORF">EJC49_07850</name>
</gene>
<evidence type="ECO:0000256" key="4">
    <source>
        <dbReference type="ARBA" id="ARBA00022840"/>
    </source>
</evidence>
<evidence type="ECO:0000256" key="3">
    <source>
        <dbReference type="ARBA" id="ARBA00022741"/>
    </source>
</evidence>
<dbReference type="SUPFAM" id="SSF50331">
    <property type="entry name" value="MOP-like"/>
    <property type="match status" value="1"/>
</dbReference>
<protein>
    <submittedName>
        <fullName evidence="6">ABC transporter ATP-binding protein</fullName>
    </submittedName>
</protein>
<dbReference type="InterPro" id="IPR027417">
    <property type="entry name" value="P-loop_NTPase"/>
</dbReference>
<dbReference type="InterPro" id="IPR013611">
    <property type="entry name" value="Transp-assoc_OB_typ2"/>
</dbReference>
<comment type="caution">
    <text evidence="6">The sequence shown here is derived from an EMBL/GenBank/DDBJ whole genome shotgun (WGS) entry which is preliminary data.</text>
</comment>
<dbReference type="PROSITE" id="PS00211">
    <property type="entry name" value="ABC_TRANSPORTER_1"/>
    <property type="match status" value="1"/>
</dbReference>
<keyword evidence="2" id="KW-0813">Transport</keyword>
<evidence type="ECO:0000313" key="7">
    <source>
        <dbReference type="Proteomes" id="UP000278398"/>
    </source>
</evidence>
<dbReference type="GO" id="GO:0016887">
    <property type="term" value="F:ATP hydrolysis activity"/>
    <property type="evidence" value="ECO:0007669"/>
    <property type="project" value="InterPro"/>
</dbReference>